<organism evidence="2 3">
    <name type="scientific">Willisornis vidua</name>
    <name type="common">Xingu scale-backed antbird</name>
    <dbReference type="NCBI Taxonomy" id="1566151"/>
    <lineage>
        <taxon>Eukaryota</taxon>
        <taxon>Metazoa</taxon>
        <taxon>Chordata</taxon>
        <taxon>Craniata</taxon>
        <taxon>Vertebrata</taxon>
        <taxon>Euteleostomi</taxon>
        <taxon>Archelosauria</taxon>
        <taxon>Archosauria</taxon>
        <taxon>Dinosauria</taxon>
        <taxon>Saurischia</taxon>
        <taxon>Theropoda</taxon>
        <taxon>Coelurosauria</taxon>
        <taxon>Aves</taxon>
        <taxon>Neognathae</taxon>
        <taxon>Neoaves</taxon>
        <taxon>Telluraves</taxon>
        <taxon>Australaves</taxon>
        <taxon>Passeriformes</taxon>
        <taxon>Thamnophilidae</taxon>
        <taxon>Willisornis</taxon>
    </lineage>
</organism>
<reference evidence="2" key="1">
    <citation type="submission" date="2019-10" db="EMBL/GenBank/DDBJ databases">
        <authorList>
            <person name="Soares A.E.R."/>
            <person name="Aleixo A."/>
            <person name="Schneider P."/>
            <person name="Miyaki C.Y."/>
            <person name="Schneider M.P."/>
            <person name="Mello C."/>
            <person name="Vasconcelos A.T.R."/>
        </authorList>
    </citation>
    <scope>NUCLEOTIDE SEQUENCE</scope>
    <source>
        <tissue evidence="2">Muscle</tissue>
    </source>
</reference>
<evidence type="ECO:0000256" key="1">
    <source>
        <dbReference type="SAM" id="MobiDB-lite"/>
    </source>
</evidence>
<keyword evidence="3" id="KW-1185">Reference proteome</keyword>
<dbReference type="EMBL" id="WHWB01033194">
    <property type="protein sequence ID" value="KAJ7421514.1"/>
    <property type="molecule type" value="Genomic_DNA"/>
</dbReference>
<sequence length="135" mass="15952">MDIEVLELIQRKSMELVKGLEHKPDDDVFRELGLTILEIRRLRYMDQKALKKFNGKLQCWQGLPLQTKQGITPGYSPKPGSKDNDQTNTRETPTYWEDFLEREENVKQGWLVPAQMEKIDLSCHREKEKLMTWFG</sequence>
<evidence type="ECO:0000313" key="2">
    <source>
        <dbReference type="EMBL" id="KAJ7421514.1"/>
    </source>
</evidence>
<proteinExistence type="predicted"/>
<feature type="region of interest" description="Disordered" evidence="1">
    <location>
        <begin position="68"/>
        <end position="91"/>
    </location>
</feature>
<name>A0ABQ9DGG0_9PASS</name>
<evidence type="ECO:0000313" key="3">
    <source>
        <dbReference type="Proteomes" id="UP001145742"/>
    </source>
</evidence>
<dbReference type="Proteomes" id="UP001145742">
    <property type="component" value="Unassembled WGS sequence"/>
</dbReference>
<comment type="caution">
    <text evidence="2">The sequence shown here is derived from an EMBL/GenBank/DDBJ whole genome shotgun (WGS) entry which is preliminary data.</text>
</comment>
<protein>
    <submittedName>
        <fullName evidence="2">Uncharacterized protein</fullName>
    </submittedName>
</protein>
<gene>
    <name evidence="2" type="ORF">WISP_42092</name>
</gene>
<accession>A0ABQ9DGG0</accession>